<keyword evidence="3" id="KW-1185">Reference proteome</keyword>
<dbReference type="EMBL" id="CM035421">
    <property type="protein sequence ID" value="KAH7387092.1"/>
    <property type="molecule type" value="Genomic_DNA"/>
</dbReference>
<feature type="region of interest" description="Disordered" evidence="1">
    <location>
        <begin position="1"/>
        <end position="40"/>
    </location>
</feature>
<dbReference type="AlphaFoldDB" id="A0A8T2SXU2"/>
<comment type="caution">
    <text evidence="2">The sequence shown here is derived from an EMBL/GenBank/DDBJ whole genome shotgun (WGS) entry which is preliminary data.</text>
</comment>
<feature type="compositionally biased region" description="Low complexity" evidence="1">
    <location>
        <begin position="454"/>
        <end position="486"/>
    </location>
</feature>
<dbReference type="OrthoDB" id="1921521at2759"/>
<proteinExistence type="predicted"/>
<feature type="compositionally biased region" description="Polar residues" evidence="1">
    <location>
        <begin position="516"/>
        <end position="532"/>
    </location>
</feature>
<feature type="compositionally biased region" description="Basic and acidic residues" evidence="1">
    <location>
        <begin position="7"/>
        <end position="21"/>
    </location>
</feature>
<dbReference type="PANTHER" id="PTHR36741">
    <property type="entry name" value="OS07G0100500 PROTEIN"/>
    <property type="match status" value="1"/>
</dbReference>
<evidence type="ECO:0000256" key="1">
    <source>
        <dbReference type="SAM" id="MobiDB-lite"/>
    </source>
</evidence>
<protein>
    <submittedName>
        <fullName evidence="2">Uncharacterized protein</fullName>
    </submittedName>
</protein>
<gene>
    <name evidence="2" type="ORF">KP509_16G004600</name>
</gene>
<organism evidence="2 3">
    <name type="scientific">Ceratopteris richardii</name>
    <name type="common">Triangle waterfern</name>
    <dbReference type="NCBI Taxonomy" id="49495"/>
    <lineage>
        <taxon>Eukaryota</taxon>
        <taxon>Viridiplantae</taxon>
        <taxon>Streptophyta</taxon>
        <taxon>Embryophyta</taxon>
        <taxon>Tracheophyta</taxon>
        <taxon>Polypodiopsida</taxon>
        <taxon>Polypodiidae</taxon>
        <taxon>Polypodiales</taxon>
        <taxon>Pteridineae</taxon>
        <taxon>Pteridaceae</taxon>
        <taxon>Parkerioideae</taxon>
        <taxon>Ceratopteris</taxon>
    </lineage>
</organism>
<evidence type="ECO:0000313" key="2">
    <source>
        <dbReference type="EMBL" id="KAH7387092.1"/>
    </source>
</evidence>
<dbReference type="Proteomes" id="UP000825935">
    <property type="component" value="Chromosome 16"/>
</dbReference>
<dbReference type="OMA" id="FAPYYCP"/>
<evidence type="ECO:0000313" key="3">
    <source>
        <dbReference type="Proteomes" id="UP000825935"/>
    </source>
</evidence>
<feature type="region of interest" description="Disordered" evidence="1">
    <location>
        <begin position="454"/>
        <end position="536"/>
    </location>
</feature>
<accession>A0A8T2SXU2</accession>
<dbReference type="PANTHER" id="PTHR36741:SF1">
    <property type="entry name" value="OS07G0100500 PROTEIN"/>
    <property type="match status" value="1"/>
</dbReference>
<reference evidence="2" key="1">
    <citation type="submission" date="2021-08" db="EMBL/GenBank/DDBJ databases">
        <title>WGS assembly of Ceratopteris richardii.</title>
        <authorList>
            <person name="Marchant D.B."/>
            <person name="Chen G."/>
            <person name="Jenkins J."/>
            <person name="Shu S."/>
            <person name="Leebens-Mack J."/>
            <person name="Grimwood J."/>
            <person name="Schmutz J."/>
            <person name="Soltis P."/>
            <person name="Soltis D."/>
            <person name="Chen Z.-H."/>
        </authorList>
    </citation>
    <scope>NUCLEOTIDE SEQUENCE</scope>
    <source>
        <strain evidence="2">Whitten #5841</strain>
        <tissue evidence="2">Leaf</tissue>
    </source>
</reference>
<name>A0A8T2SXU2_CERRI</name>
<sequence length="942" mass="101310">MVFFDEQNQKDESLLDERASNQDENDVGTSDPPPIVTSSSAPTCSQLFVEVRGHGHGRPVRIDLTVKHNIPPLTRDIDPGSRNTSTPSIPTRNVSTLHPLFDLAGPSSAYSHGRELGGRSSVLALQVPASSLPPPLTASDIADSFQISSSTPFFASLPCSDEASPSTRRSLPCISCQAAPSNLYHGGSAPTSSNNNSSVQTPQPYAIGQEEVARRLTEVLQGRGDENVLLSSSRENVLSQWLQALEVHVIGACRADERLQPILRWNSSCTDADKRLMSHLNQHFNVEELSMLAQCLCAPLVSIRVGKVQQQGRYLCPTNSRGYLSLSMLPSSEMRLSFVGDDDEIERIAAVKSTEDESQVHLEILNSDPSGRSFVLKVRDGKHFFWQSERCMSEGKRLVSEMKDYLLQRPTLSQLTNVNESRLNLFVCQVWDKLDAASASAGFQSSTPFSLSSVPSGTLTNGSASNSVVSSSSSGSRQSPLSPRGSGFKEGTHKASSNMRSFLFPRERHKRRIDKGNSSSVLTFSDSGSTSDKGPDMVKVSLPSCSASFGVSKEKGMSPQLCSVSLSISSPCAAELINTFDQPLKQVVSVSTVSTSFPSALSPISSVLTGSAFSSDGLHLPTPPRLPVPSSSLFAPYYCPCPLQSSALQYAFAPPFLPPVGELSNVSGPTFFSLKPPSSLLAQTTISLDRVSISPIPLPVSSIVNIPVPLQTSNLSSFFSDPIVHIPVVDIQSSNKGFRVAAPPPVSSSGFPAVLPSFLGNVFSGGEHAFDGKEVPGLNIFQHLGLRCQLQDEGAEGGEVLPFFLKNRFLARCSDDSFGKDGIESVSNPCWSNSPELDRMPEFSGPLLGMVPAFLSSGSLSCVVNFRQEHDTGSSTWVSGSRGFYGMSCEPGMPPPSTSHCSTSVGLRIRDDVPQMYGNRTGGVLEWSIDDMHNKEDEAREE</sequence>